<reference evidence="2" key="1">
    <citation type="journal article" date="2015" name="Nature">
        <title>Complex archaea that bridge the gap between prokaryotes and eukaryotes.</title>
        <authorList>
            <person name="Spang A."/>
            <person name="Saw J.H."/>
            <person name="Jorgensen S.L."/>
            <person name="Zaremba-Niedzwiedzka K."/>
            <person name="Martijn J."/>
            <person name="Lind A.E."/>
            <person name="van Eijk R."/>
            <person name="Schleper C."/>
            <person name="Guy L."/>
            <person name="Ettema T.J."/>
        </authorList>
    </citation>
    <scope>NUCLEOTIDE SEQUENCE</scope>
</reference>
<dbReference type="EMBL" id="LAZR01000295">
    <property type="protein sequence ID" value="KKN76492.1"/>
    <property type="molecule type" value="Genomic_DNA"/>
</dbReference>
<evidence type="ECO:0000313" key="2">
    <source>
        <dbReference type="EMBL" id="KKN76492.1"/>
    </source>
</evidence>
<protein>
    <submittedName>
        <fullName evidence="2">Uncharacterized protein</fullName>
    </submittedName>
</protein>
<evidence type="ECO:0000256" key="1">
    <source>
        <dbReference type="SAM" id="Phobius"/>
    </source>
</evidence>
<organism evidence="2">
    <name type="scientific">marine sediment metagenome</name>
    <dbReference type="NCBI Taxonomy" id="412755"/>
    <lineage>
        <taxon>unclassified sequences</taxon>
        <taxon>metagenomes</taxon>
        <taxon>ecological metagenomes</taxon>
    </lineage>
</organism>
<keyword evidence="1" id="KW-0472">Membrane</keyword>
<dbReference type="AlphaFoldDB" id="A0A0F9TNJ9"/>
<comment type="caution">
    <text evidence="2">The sequence shown here is derived from an EMBL/GenBank/DDBJ whole genome shotgun (WGS) entry which is preliminary data.</text>
</comment>
<gene>
    <name evidence="2" type="ORF">LCGC14_0370010</name>
</gene>
<proteinExistence type="predicted"/>
<keyword evidence="1" id="KW-0812">Transmembrane</keyword>
<feature type="transmembrane region" description="Helical" evidence="1">
    <location>
        <begin position="20"/>
        <end position="41"/>
    </location>
</feature>
<accession>A0A0F9TNJ9</accession>
<keyword evidence="1" id="KW-1133">Transmembrane helix</keyword>
<sequence length="42" mass="4610">MQFLEPGGIEQFSRFLILRAISLGFELLSLSLIAALVAFSLP</sequence>
<name>A0A0F9TNJ9_9ZZZZ</name>